<dbReference type="InterPro" id="IPR036116">
    <property type="entry name" value="FN3_sf"/>
</dbReference>
<dbReference type="PROSITE" id="PS50853">
    <property type="entry name" value="FN3"/>
    <property type="match status" value="1"/>
</dbReference>
<keyword evidence="4" id="KW-1185">Reference proteome</keyword>
<dbReference type="InterPro" id="IPR013783">
    <property type="entry name" value="Ig-like_fold"/>
</dbReference>
<sequence>MGAGSSTEQTWLYYQVCHNLHGRERGTRNERTSTCFKAIVNGLKQSTTYTVKILAATVKGNGPPSDPKTATTEDPPTLPPPSDDDIGTTEVSINFVNKQTLSNGKPVRFYQIIVIPLTEGQNSGKSSDGKYVKVTRAYEDKVEGKPYITAEFANEKSQRTNFVLEMGSTTQGLTKLEESAGKHHVS</sequence>
<reference evidence="3" key="1">
    <citation type="submission" date="2023-01" db="EMBL/GenBank/DDBJ databases">
        <title>Genome assembly of the deep-sea coral Lophelia pertusa.</title>
        <authorList>
            <person name="Herrera S."/>
            <person name="Cordes E."/>
        </authorList>
    </citation>
    <scope>NUCLEOTIDE SEQUENCE</scope>
    <source>
        <strain evidence="3">USNM1676648</strain>
        <tissue evidence="3">Polyp</tissue>
    </source>
</reference>
<evidence type="ECO:0000259" key="2">
    <source>
        <dbReference type="PROSITE" id="PS50853"/>
    </source>
</evidence>
<dbReference type="InterPro" id="IPR003961">
    <property type="entry name" value="FN3_dom"/>
</dbReference>
<dbReference type="CDD" id="cd00063">
    <property type="entry name" value="FN3"/>
    <property type="match status" value="1"/>
</dbReference>
<dbReference type="OrthoDB" id="5969272at2759"/>
<gene>
    <name evidence="3" type="ORF">OS493_008541</name>
</gene>
<evidence type="ECO:0000256" key="1">
    <source>
        <dbReference type="SAM" id="MobiDB-lite"/>
    </source>
</evidence>
<feature type="region of interest" description="Disordered" evidence="1">
    <location>
        <begin position="58"/>
        <end position="86"/>
    </location>
</feature>
<comment type="caution">
    <text evidence="3">The sequence shown here is derived from an EMBL/GenBank/DDBJ whole genome shotgun (WGS) entry which is preliminary data.</text>
</comment>
<dbReference type="Gene3D" id="2.60.40.10">
    <property type="entry name" value="Immunoglobulins"/>
    <property type="match status" value="1"/>
</dbReference>
<organism evidence="3 4">
    <name type="scientific">Desmophyllum pertusum</name>
    <dbReference type="NCBI Taxonomy" id="174260"/>
    <lineage>
        <taxon>Eukaryota</taxon>
        <taxon>Metazoa</taxon>
        <taxon>Cnidaria</taxon>
        <taxon>Anthozoa</taxon>
        <taxon>Hexacorallia</taxon>
        <taxon>Scleractinia</taxon>
        <taxon>Caryophylliina</taxon>
        <taxon>Caryophylliidae</taxon>
        <taxon>Desmophyllum</taxon>
    </lineage>
</organism>
<dbReference type="EMBL" id="MU825876">
    <property type="protein sequence ID" value="KAJ7386417.1"/>
    <property type="molecule type" value="Genomic_DNA"/>
</dbReference>
<protein>
    <recommendedName>
        <fullName evidence="2">Fibronectin type-III domain-containing protein</fullName>
    </recommendedName>
</protein>
<accession>A0A9W9ZRI8</accession>
<evidence type="ECO:0000313" key="3">
    <source>
        <dbReference type="EMBL" id="KAJ7386417.1"/>
    </source>
</evidence>
<dbReference type="Proteomes" id="UP001163046">
    <property type="component" value="Unassembled WGS sequence"/>
</dbReference>
<feature type="domain" description="Fibronectin type-III" evidence="2">
    <location>
        <begin position="1"/>
        <end position="75"/>
    </location>
</feature>
<name>A0A9W9ZRI8_9CNID</name>
<evidence type="ECO:0000313" key="4">
    <source>
        <dbReference type="Proteomes" id="UP001163046"/>
    </source>
</evidence>
<dbReference type="SUPFAM" id="SSF49265">
    <property type="entry name" value="Fibronectin type III"/>
    <property type="match status" value="1"/>
</dbReference>
<proteinExistence type="predicted"/>
<dbReference type="AlphaFoldDB" id="A0A9W9ZRI8"/>